<dbReference type="Proteomes" id="UP000789595">
    <property type="component" value="Unassembled WGS sequence"/>
</dbReference>
<proteinExistence type="predicted"/>
<feature type="region of interest" description="Disordered" evidence="1">
    <location>
        <begin position="118"/>
        <end position="178"/>
    </location>
</feature>
<evidence type="ECO:0000313" key="3">
    <source>
        <dbReference type="Proteomes" id="UP000789595"/>
    </source>
</evidence>
<reference evidence="2" key="1">
    <citation type="submission" date="2021-11" db="EMBL/GenBank/DDBJ databases">
        <authorList>
            <consortium name="Genoscope - CEA"/>
            <person name="William W."/>
        </authorList>
    </citation>
    <scope>NUCLEOTIDE SEQUENCE</scope>
</reference>
<evidence type="ECO:0000256" key="1">
    <source>
        <dbReference type="SAM" id="MobiDB-lite"/>
    </source>
</evidence>
<keyword evidence="3" id="KW-1185">Reference proteome</keyword>
<accession>A0A8J2SES8</accession>
<protein>
    <submittedName>
        <fullName evidence="2">Uncharacterized protein</fullName>
    </submittedName>
</protein>
<feature type="compositionally biased region" description="Low complexity" evidence="1">
    <location>
        <begin position="153"/>
        <end position="164"/>
    </location>
</feature>
<feature type="compositionally biased region" description="Low complexity" evidence="1">
    <location>
        <begin position="23"/>
        <end position="61"/>
    </location>
</feature>
<sequence length="329" mass="35519">MPLCAAPVPHGCERARNSAPGQPKAAPRARTPATNRAPRSPPATKTAPRAPQAPRAPATNRAPRKPPVTNNTKSLAAYARDSHCELLILPIVLAHVLFLRRRRRRGAAKAQDSELAYPLPVEDTKPRARPRPCTTSPPAPQRKKLWDGGPTTAAVHDAAAAQAGRDAKSGQEATERQRAVAESENEFLREFEALLRGGLDVDVRPSDEWRKANGSRATVEHALLSLGTDTRGRARCAWTVAERDTAFLVAEMRCVARPLPAELGELSARSFIVQHDGDATLVHCPSEDLADLCVAGFNLLADREVEKARANAWKKGKTPSAKKALGDSN</sequence>
<dbReference type="EMBL" id="CAKKNE010000001">
    <property type="protein sequence ID" value="CAH0366754.1"/>
    <property type="molecule type" value="Genomic_DNA"/>
</dbReference>
<organism evidence="2 3">
    <name type="scientific">Pelagomonas calceolata</name>
    <dbReference type="NCBI Taxonomy" id="35677"/>
    <lineage>
        <taxon>Eukaryota</taxon>
        <taxon>Sar</taxon>
        <taxon>Stramenopiles</taxon>
        <taxon>Ochrophyta</taxon>
        <taxon>Pelagophyceae</taxon>
        <taxon>Pelagomonadales</taxon>
        <taxon>Pelagomonadaceae</taxon>
        <taxon>Pelagomonas</taxon>
    </lineage>
</organism>
<name>A0A8J2SES8_9STRA</name>
<feature type="compositionally biased region" description="Basic and acidic residues" evidence="1">
    <location>
        <begin position="165"/>
        <end position="178"/>
    </location>
</feature>
<gene>
    <name evidence="2" type="ORF">PECAL_1P32630</name>
</gene>
<comment type="caution">
    <text evidence="2">The sequence shown here is derived from an EMBL/GenBank/DDBJ whole genome shotgun (WGS) entry which is preliminary data.</text>
</comment>
<dbReference type="AlphaFoldDB" id="A0A8J2SES8"/>
<evidence type="ECO:0000313" key="2">
    <source>
        <dbReference type="EMBL" id="CAH0366754.1"/>
    </source>
</evidence>
<feature type="region of interest" description="Disordered" evidence="1">
    <location>
        <begin position="1"/>
        <end position="71"/>
    </location>
</feature>